<dbReference type="PANTHER" id="PTHR10696:SF53">
    <property type="entry name" value="TYROSINE ISONITRILE DESATURASE"/>
    <property type="match status" value="1"/>
</dbReference>
<dbReference type="Pfam" id="PF02668">
    <property type="entry name" value="TauD"/>
    <property type="match status" value="1"/>
</dbReference>
<dbReference type="AlphaFoldDB" id="A0A370GCG6"/>
<dbReference type="InterPro" id="IPR042098">
    <property type="entry name" value="TauD-like_sf"/>
</dbReference>
<dbReference type="SUPFAM" id="SSF51197">
    <property type="entry name" value="Clavaminate synthase-like"/>
    <property type="match status" value="1"/>
</dbReference>
<evidence type="ECO:0000256" key="1">
    <source>
        <dbReference type="ARBA" id="ARBA00001954"/>
    </source>
</evidence>
<dbReference type="Gene3D" id="3.60.130.10">
    <property type="entry name" value="Clavaminate synthase-like"/>
    <property type="match status" value="1"/>
</dbReference>
<sequence length="272" mass="31730">MTSTLSLNALTERKCHIQMLEPFGLEIIANDRPDFTMLVDSKILKTLVKQFRIVVLRGFAPVGKDSLVQYAKTIGPLLEWEFGNVMEMHAQEMPKNYLFTHGRVPFHWDGAFYREPRYLLFHCIEAPLADCGGETIFSDTHQIWLRADENEKSTWANIKITYKTEKLAHYGGCITVPLVQAHPDTQETILRFAEPVPPHMLNPVEVRLEETDGDQSYQFIHRMAERCYRPENCYIHTWQQNDFLIADNFALIHARRAFRAFSPRHLRRIQVL</sequence>
<evidence type="ECO:0000256" key="2">
    <source>
        <dbReference type="ARBA" id="ARBA00023002"/>
    </source>
</evidence>
<dbReference type="Proteomes" id="UP000254720">
    <property type="component" value="Unassembled WGS sequence"/>
</dbReference>
<keyword evidence="2" id="KW-0560">Oxidoreductase</keyword>
<organism evidence="4 5">
    <name type="scientific">Aquicella lusitana</name>
    <dbReference type="NCBI Taxonomy" id="254246"/>
    <lineage>
        <taxon>Bacteria</taxon>
        <taxon>Pseudomonadati</taxon>
        <taxon>Pseudomonadota</taxon>
        <taxon>Gammaproteobacteria</taxon>
        <taxon>Legionellales</taxon>
        <taxon>Coxiellaceae</taxon>
        <taxon>Aquicella</taxon>
    </lineage>
</organism>
<dbReference type="PANTHER" id="PTHR10696">
    <property type="entry name" value="GAMMA-BUTYROBETAINE HYDROXYLASE-RELATED"/>
    <property type="match status" value="1"/>
</dbReference>
<comment type="caution">
    <text evidence="4">The sequence shown here is derived from an EMBL/GenBank/DDBJ whole genome shotgun (WGS) entry which is preliminary data.</text>
</comment>
<keyword evidence="5" id="KW-1185">Reference proteome</keyword>
<dbReference type="InterPro" id="IPR050411">
    <property type="entry name" value="AlphaKG_dependent_hydroxylases"/>
</dbReference>
<proteinExistence type="predicted"/>
<evidence type="ECO:0000313" key="4">
    <source>
        <dbReference type="EMBL" id="RDI41522.1"/>
    </source>
</evidence>
<comment type="cofactor">
    <cofactor evidence="1">
        <name>Fe(2+)</name>
        <dbReference type="ChEBI" id="CHEBI:29033"/>
    </cofactor>
</comment>
<protein>
    <submittedName>
        <fullName evidence="4">3-(4-hydroxyphenyl)acrylonitrile synthase</fullName>
    </submittedName>
</protein>
<feature type="domain" description="TauD/TfdA-like" evidence="3">
    <location>
        <begin position="41"/>
        <end position="269"/>
    </location>
</feature>
<dbReference type="GO" id="GO:0016706">
    <property type="term" value="F:2-oxoglutarate-dependent dioxygenase activity"/>
    <property type="evidence" value="ECO:0007669"/>
    <property type="project" value="UniProtKB-ARBA"/>
</dbReference>
<dbReference type="InterPro" id="IPR003819">
    <property type="entry name" value="TauD/TfdA-like"/>
</dbReference>
<accession>A0A370GCG6</accession>
<evidence type="ECO:0000313" key="5">
    <source>
        <dbReference type="Proteomes" id="UP000254720"/>
    </source>
</evidence>
<reference evidence="4 5" key="1">
    <citation type="submission" date="2018-07" db="EMBL/GenBank/DDBJ databases">
        <title>Genomic Encyclopedia of Type Strains, Phase IV (KMG-IV): sequencing the most valuable type-strain genomes for metagenomic binning, comparative biology and taxonomic classification.</title>
        <authorList>
            <person name="Goeker M."/>
        </authorList>
    </citation>
    <scope>NUCLEOTIDE SEQUENCE [LARGE SCALE GENOMIC DNA]</scope>
    <source>
        <strain evidence="4 5">DSM 16500</strain>
    </source>
</reference>
<evidence type="ECO:0000259" key="3">
    <source>
        <dbReference type="Pfam" id="PF02668"/>
    </source>
</evidence>
<name>A0A370GCG6_9COXI</name>
<dbReference type="EMBL" id="QQAX01000019">
    <property type="protein sequence ID" value="RDI41522.1"/>
    <property type="molecule type" value="Genomic_DNA"/>
</dbReference>
<dbReference type="RefSeq" id="WP_170131851.1">
    <property type="nucleotide sequence ID" value="NZ_LR699114.1"/>
</dbReference>
<gene>
    <name evidence="4" type="ORF">C8D86_11940</name>
</gene>